<feature type="compositionally biased region" description="Basic residues" evidence="1">
    <location>
        <begin position="383"/>
        <end position="395"/>
    </location>
</feature>
<feature type="compositionally biased region" description="Basic residues" evidence="1">
    <location>
        <begin position="247"/>
        <end position="271"/>
    </location>
</feature>
<reference evidence="3" key="1">
    <citation type="submission" date="2022-11" db="UniProtKB">
        <authorList>
            <consortium name="WormBaseParasite"/>
        </authorList>
    </citation>
    <scope>IDENTIFICATION</scope>
</reference>
<evidence type="ECO:0000256" key="1">
    <source>
        <dbReference type="SAM" id="MobiDB-lite"/>
    </source>
</evidence>
<sequence length="468" mass="52485">MDADTQKVIETEKRLDGGSGEDAAAAAVVVEEFQIPSLPLVLRTLDNLSVKADGAEIAEKEVTDEVRKSCPVWHCRRNEAQRLIRQLLEEGEMRSKCHSSPTRLGFWKFGKRPDDQVRDDLQEEKIDEGQKTTTRQPELDRIQPTICQNCHEKNKDLSHVGDVDSLNSKEIMALITKSLKNDEIGTKDVHCLCNKCLGIKSDSHLQTKCRRQTSSFERSAQVERNMELLRRHHQRKSERDILYKKEKEKRKKSSKKKKRKSKSTKSGKSGKKATEVSHDEKITKESIEIATFKEQQGITGPEKIALPQGSIPPQADAQNIAVPDFEIGKPLGDQVPRVKETQEPVLPQPAEGQLAAVPKEGGSSKSEKKKRRAKKSETPSEKMKRKKRKKKRKSGKKDAAVVVVSADLGQQPPPAQEGPLAGNGETMPAVPSQPTAADDIAERATDLQSTQKSKKKRRRDKKEKKKEQ</sequence>
<dbReference type="AlphaFoldDB" id="A0A915KNC6"/>
<dbReference type="Proteomes" id="UP000887565">
    <property type="component" value="Unplaced"/>
</dbReference>
<accession>A0A915KNC6</accession>
<feature type="region of interest" description="Disordered" evidence="1">
    <location>
        <begin position="226"/>
        <end position="468"/>
    </location>
</feature>
<evidence type="ECO:0000313" key="3">
    <source>
        <dbReference type="WBParaSite" id="nRc.2.0.1.t40291-RA"/>
    </source>
</evidence>
<keyword evidence="2" id="KW-1185">Reference proteome</keyword>
<proteinExistence type="predicted"/>
<feature type="compositionally biased region" description="Basic and acidic residues" evidence="1">
    <location>
        <begin position="237"/>
        <end position="246"/>
    </location>
</feature>
<feature type="compositionally biased region" description="Basic and acidic residues" evidence="1">
    <location>
        <begin position="272"/>
        <end position="287"/>
    </location>
</feature>
<feature type="compositionally biased region" description="Basic residues" evidence="1">
    <location>
        <begin position="452"/>
        <end position="468"/>
    </location>
</feature>
<name>A0A915KNC6_ROMCU</name>
<evidence type="ECO:0000313" key="2">
    <source>
        <dbReference type="Proteomes" id="UP000887565"/>
    </source>
</evidence>
<protein>
    <submittedName>
        <fullName evidence="3">Uncharacterized protein</fullName>
    </submittedName>
</protein>
<organism evidence="2 3">
    <name type="scientific">Romanomermis culicivorax</name>
    <name type="common">Nematode worm</name>
    <dbReference type="NCBI Taxonomy" id="13658"/>
    <lineage>
        <taxon>Eukaryota</taxon>
        <taxon>Metazoa</taxon>
        <taxon>Ecdysozoa</taxon>
        <taxon>Nematoda</taxon>
        <taxon>Enoplea</taxon>
        <taxon>Dorylaimia</taxon>
        <taxon>Mermithida</taxon>
        <taxon>Mermithoidea</taxon>
        <taxon>Mermithidae</taxon>
        <taxon>Romanomermis</taxon>
    </lineage>
</organism>
<dbReference type="WBParaSite" id="nRc.2.0.1.t40291-RA">
    <property type="protein sequence ID" value="nRc.2.0.1.t40291-RA"/>
    <property type="gene ID" value="nRc.2.0.1.g40291"/>
</dbReference>